<dbReference type="RefSeq" id="WP_150435728.1">
    <property type="nucleotide sequence ID" value="NZ_VYKJ01000007.1"/>
</dbReference>
<proteinExistence type="inferred from homology"/>
<keyword evidence="3" id="KW-0732">Signal</keyword>
<dbReference type="Pfam" id="PF00328">
    <property type="entry name" value="His_Phos_2"/>
    <property type="match status" value="1"/>
</dbReference>
<evidence type="ECO:0000313" key="5">
    <source>
        <dbReference type="Proteomes" id="UP000335415"/>
    </source>
</evidence>
<dbReference type="EMBL" id="VYKJ01000007">
    <property type="protein sequence ID" value="KAA8998929.1"/>
    <property type="molecule type" value="Genomic_DNA"/>
</dbReference>
<comment type="caution">
    <text evidence="4">The sequence shown here is derived from an EMBL/GenBank/DDBJ whole genome shotgun (WGS) entry which is preliminary data.</text>
</comment>
<evidence type="ECO:0000256" key="1">
    <source>
        <dbReference type="ARBA" id="ARBA00005375"/>
    </source>
</evidence>
<organism evidence="4 5">
    <name type="scientific">Affinibrenneria salicis</name>
    <dbReference type="NCBI Taxonomy" id="2590031"/>
    <lineage>
        <taxon>Bacteria</taxon>
        <taxon>Pseudomonadati</taxon>
        <taxon>Pseudomonadota</taxon>
        <taxon>Gammaproteobacteria</taxon>
        <taxon>Enterobacterales</taxon>
        <taxon>Pectobacteriaceae</taxon>
        <taxon>Affinibrenneria</taxon>
    </lineage>
</organism>
<gene>
    <name evidence="4" type="ORF">FJU30_14690</name>
</gene>
<evidence type="ECO:0000256" key="3">
    <source>
        <dbReference type="SAM" id="SignalP"/>
    </source>
</evidence>
<dbReference type="SUPFAM" id="SSF53254">
    <property type="entry name" value="Phosphoglycerate mutase-like"/>
    <property type="match status" value="1"/>
</dbReference>
<dbReference type="PANTHER" id="PTHR11567:SF110">
    <property type="entry name" value="2-PHOSPHOXYLOSE PHOSPHATASE 1"/>
    <property type="match status" value="1"/>
</dbReference>
<comment type="similarity">
    <text evidence="1">Belongs to the histidine acid phosphatase family.</text>
</comment>
<evidence type="ECO:0000256" key="2">
    <source>
        <dbReference type="ARBA" id="ARBA00022801"/>
    </source>
</evidence>
<dbReference type="PANTHER" id="PTHR11567">
    <property type="entry name" value="ACID PHOSPHATASE-RELATED"/>
    <property type="match status" value="1"/>
</dbReference>
<sequence length="432" mass="46304">MNHTKTAAITLALCALSPLFFAPAAQAATDGRYTLEKVVTLSRHGVRPPTDGEKLNKATGKSWGGWNVADGQLSGHGYAGIVNQSAWRVAQWRNAGLPLGANCPPPQRVFVWSSPLQRTRATAQALLDGMFPGCGLAAGFSRQKLDPLFQSVDMGLARPDLERAKQQVIARMGGSEAAAAARYRPAIQLMRSAVCADDGQACQFLNAPWKLVAKENSLSLKGPLSPGASIGETIRLQYSEGLPLSQVAFGHAANASQVAALMALHAAKYDLLSDTPELARHGGTLLMGQLAAALAQGTPLEKSPTESLRAPLVMFVGHDTNIAQIQTMLDFNWTLGEYPANDIPPGGTLAFERYRDRQSGELFVRLSFSALSLDQWRGLSRLNGADTPLSADYRDEACRTTPMGTLCPLRPMLEKMAAAQVGDIVSPRPLYQ</sequence>
<reference evidence="4 5" key="1">
    <citation type="submission" date="2019-09" db="EMBL/GenBank/DDBJ databases">
        <authorList>
            <person name="Li Y."/>
        </authorList>
    </citation>
    <scope>NUCLEOTIDE SEQUENCE [LARGE SCALE GENOMIC DNA]</scope>
    <source>
        <strain evidence="4 5">L3-3HA</strain>
    </source>
</reference>
<dbReference type="InterPro" id="IPR033379">
    <property type="entry name" value="Acid_Pase_AS"/>
</dbReference>
<dbReference type="Gene3D" id="3.40.50.1240">
    <property type="entry name" value="Phosphoglycerate mutase-like"/>
    <property type="match status" value="2"/>
</dbReference>
<evidence type="ECO:0000313" key="4">
    <source>
        <dbReference type="EMBL" id="KAA8998929.1"/>
    </source>
</evidence>
<keyword evidence="2" id="KW-0378">Hydrolase</keyword>
<dbReference type="InterPro" id="IPR029033">
    <property type="entry name" value="His_PPase_superfam"/>
</dbReference>
<dbReference type="GO" id="GO:0030288">
    <property type="term" value="C:outer membrane-bounded periplasmic space"/>
    <property type="evidence" value="ECO:0007669"/>
    <property type="project" value="TreeGrafter"/>
</dbReference>
<keyword evidence="5" id="KW-1185">Reference proteome</keyword>
<name>A0A5J5FY99_9GAMM</name>
<accession>A0A5J5FY99</accession>
<dbReference type="GO" id="GO:0050308">
    <property type="term" value="F:sugar-phosphatase activity"/>
    <property type="evidence" value="ECO:0007669"/>
    <property type="project" value="TreeGrafter"/>
</dbReference>
<protein>
    <submittedName>
        <fullName evidence="4">Histidine-type phosphatase</fullName>
    </submittedName>
</protein>
<feature type="chain" id="PRO_5023892527" evidence="3">
    <location>
        <begin position="28"/>
        <end position="432"/>
    </location>
</feature>
<dbReference type="PROSITE" id="PS00616">
    <property type="entry name" value="HIS_ACID_PHOSPHAT_1"/>
    <property type="match status" value="1"/>
</dbReference>
<dbReference type="InterPro" id="IPR000560">
    <property type="entry name" value="His_Pase_clade-2"/>
</dbReference>
<feature type="signal peptide" evidence="3">
    <location>
        <begin position="1"/>
        <end position="27"/>
    </location>
</feature>
<dbReference type="OrthoDB" id="395886at2"/>
<dbReference type="Proteomes" id="UP000335415">
    <property type="component" value="Unassembled WGS sequence"/>
</dbReference>
<dbReference type="InterPro" id="IPR050645">
    <property type="entry name" value="Histidine_acid_phosphatase"/>
</dbReference>
<dbReference type="AlphaFoldDB" id="A0A5J5FY99"/>
<dbReference type="CDD" id="cd07061">
    <property type="entry name" value="HP_HAP_like"/>
    <property type="match status" value="1"/>
</dbReference>